<dbReference type="Proteomes" id="UP000603434">
    <property type="component" value="Unassembled WGS sequence"/>
</dbReference>
<protein>
    <submittedName>
        <fullName evidence="2">AmmeMemoRadiSam system protein B</fullName>
    </submittedName>
</protein>
<evidence type="ECO:0000256" key="1">
    <source>
        <dbReference type="ARBA" id="ARBA00006315"/>
    </source>
</evidence>
<evidence type="ECO:0000313" key="2">
    <source>
        <dbReference type="EMBL" id="MBC8360987.1"/>
    </source>
</evidence>
<proteinExistence type="inferred from homology"/>
<organism evidence="2 3">
    <name type="scientific">Candidatus Desulfatibia profunda</name>
    <dbReference type="NCBI Taxonomy" id="2841695"/>
    <lineage>
        <taxon>Bacteria</taxon>
        <taxon>Pseudomonadati</taxon>
        <taxon>Thermodesulfobacteriota</taxon>
        <taxon>Desulfobacteria</taxon>
        <taxon>Desulfobacterales</taxon>
        <taxon>Desulfobacterales incertae sedis</taxon>
        <taxon>Candidatus Desulfatibia</taxon>
    </lineage>
</organism>
<dbReference type="Pfam" id="PF01875">
    <property type="entry name" value="Memo"/>
    <property type="match status" value="1"/>
</dbReference>
<name>A0A8J6NRT0_9BACT</name>
<accession>A0A8J6NRT0</accession>
<sequence length="283" mass="30500">MKIREATFAGSWYPDSAAGCKQEIKGFLKQAKVPSGSGKTFTGGIVPHAGWYFSGSIACNVFHCLKEEKAPDVIAVFGMHLHPGSPSYLMTAGAWETPFGPIEIEKTLAGELAKQFPFKIETAEKFTRDNTIELQLPFIKYFFEDAKLVPIGVPPTKTSLEIGKAVADIATRLGQRVKVIGSTDLTHYGYNYGFVVKGTGPAAVEWVRNENDRRVIDAMLAMDPDSVIREALENQNACCGGAAATAIAAAKQLGARQAESIAYATSYDKSPGDSFVGYVGIVF</sequence>
<dbReference type="EMBL" id="JACNJH010000116">
    <property type="protein sequence ID" value="MBC8360987.1"/>
    <property type="molecule type" value="Genomic_DNA"/>
</dbReference>
<dbReference type="AlphaFoldDB" id="A0A8J6NRT0"/>
<comment type="caution">
    <text evidence="2">The sequence shown here is derived from an EMBL/GenBank/DDBJ whole genome shotgun (WGS) entry which is preliminary data.</text>
</comment>
<reference evidence="2 3" key="1">
    <citation type="submission" date="2020-08" db="EMBL/GenBank/DDBJ databases">
        <title>Bridging the membrane lipid divide: bacteria of the FCB group superphylum have the potential to synthesize archaeal ether lipids.</title>
        <authorList>
            <person name="Villanueva L."/>
            <person name="Von Meijenfeldt F.A.B."/>
            <person name="Westbye A.B."/>
            <person name="Yadav S."/>
            <person name="Hopmans E.C."/>
            <person name="Dutilh B.E."/>
            <person name="Sinninghe Damste J.S."/>
        </authorList>
    </citation>
    <scope>NUCLEOTIDE SEQUENCE [LARGE SCALE GENOMIC DNA]</scope>
    <source>
        <strain evidence="2">NIOZ-UU30</strain>
    </source>
</reference>
<dbReference type="CDD" id="cd07361">
    <property type="entry name" value="MEMO_like"/>
    <property type="match status" value="1"/>
</dbReference>
<dbReference type="Gene3D" id="3.40.830.10">
    <property type="entry name" value="LigB-like"/>
    <property type="match status" value="1"/>
</dbReference>
<dbReference type="SUPFAM" id="SSF53213">
    <property type="entry name" value="LigB-like"/>
    <property type="match status" value="1"/>
</dbReference>
<dbReference type="NCBIfam" id="TIGR04336">
    <property type="entry name" value="AmmeMemoSam_B"/>
    <property type="match status" value="1"/>
</dbReference>
<dbReference type="PANTHER" id="PTHR11060:SF0">
    <property type="entry name" value="PROTEIN MEMO1"/>
    <property type="match status" value="1"/>
</dbReference>
<dbReference type="InterPro" id="IPR002737">
    <property type="entry name" value="MEMO1_fam"/>
</dbReference>
<gene>
    <name evidence="2" type="primary">amrB</name>
    <name evidence="2" type="ORF">H8E23_06290</name>
</gene>
<evidence type="ECO:0000313" key="3">
    <source>
        <dbReference type="Proteomes" id="UP000603434"/>
    </source>
</evidence>
<dbReference type="PANTHER" id="PTHR11060">
    <property type="entry name" value="PROTEIN MEMO1"/>
    <property type="match status" value="1"/>
</dbReference>
<comment type="similarity">
    <text evidence="1">Belongs to the MEMO1 family.</text>
</comment>